<gene>
    <name evidence="2" type="ORF">AVDCRST_MAG93-2430</name>
</gene>
<keyword evidence="1" id="KW-1133">Transmembrane helix</keyword>
<feature type="transmembrane region" description="Helical" evidence="1">
    <location>
        <begin position="65"/>
        <end position="86"/>
    </location>
</feature>
<feature type="transmembrane region" description="Helical" evidence="1">
    <location>
        <begin position="34"/>
        <end position="53"/>
    </location>
</feature>
<dbReference type="AlphaFoldDB" id="A0A6J4J3Z6"/>
<reference evidence="2" key="1">
    <citation type="submission" date="2020-02" db="EMBL/GenBank/DDBJ databases">
        <authorList>
            <person name="Meier V. D."/>
        </authorList>
    </citation>
    <scope>NUCLEOTIDE SEQUENCE</scope>
    <source>
        <strain evidence="2">AVDCRST_MAG93</strain>
    </source>
</reference>
<proteinExistence type="predicted"/>
<protein>
    <submittedName>
        <fullName evidence="2">Uncharacterized protein</fullName>
    </submittedName>
</protein>
<keyword evidence="1" id="KW-0812">Transmembrane</keyword>
<sequence length="87" mass="9342">MRRSRVIGLVSIFIVGSAATPVLLNLGLGVSDLLGLLFVGNVAVASGVTMEAWKLRHSQSGQRVFLRAYAGGLWVIALFYLARLLLT</sequence>
<accession>A0A6J4J3Z6</accession>
<evidence type="ECO:0000313" key="2">
    <source>
        <dbReference type="EMBL" id="CAA9266456.1"/>
    </source>
</evidence>
<keyword evidence="1" id="KW-0472">Membrane</keyword>
<organism evidence="2">
    <name type="scientific">uncultured Chloroflexia bacterium</name>
    <dbReference type="NCBI Taxonomy" id="1672391"/>
    <lineage>
        <taxon>Bacteria</taxon>
        <taxon>Bacillati</taxon>
        <taxon>Chloroflexota</taxon>
        <taxon>Chloroflexia</taxon>
        <taxon>environmental samples</taxon>
    </lineage>
</organism>
<evidence type="ECO:0000256" key="1">
    <source>
        <dbReference type="SAM" id="Phobius"/>
    </source>
</evidence>
<dbReference type="EMBL" id="CADCTR010000828">
    <property type="protein sequence ID" value="CAA9266456.1"/>
    <property type="molecule type" value="Genomic_DNA"/>
</dbReference>
<name>A0A6J4J3Z6_9CHLR</name>